<dbReference type="CDD" id="cd00761">
    <property type="entry name" value="Glyco_tranf_GTA_type"/>
    <property type="match status" value="1"/>
</dbReference>
<dbReference type="SUPFAM" id="SSF53448">
    <property type="entry name" value="Nucleotide-diphospho-sugar transferases"/>
    <property type="match status" value="1"/>
</dbReference>
<keyword evidence="2" id="KW-0808">Transferase</keyword>
<reference evidence="2 3" key="1">
    <citation type="submission" date="2018-10" db="EMBL/GenBank/DDBJ databases">
        <title>Draft genome of Cortibacter populi DSM10536.</title>
        <authorList>
            <person name="Bernier A.-M."/>
            <person name="Bernard K."/>
        </authorList>
    </citation>
    <scope>NUCLEOTIDE SEQUENCE [LARGE SCALE GENOMIC DNA]</scope>
    <source>
        <strain evidence="2 3">DSM 105136</strain>
    </source>
</reference>
<accession>A0A3M6QKS4</accession>
<comment type="caution">
    <text evidence="2">The sequence shown here is derived from an EMBL/GenBank/DDBJ whole genome shotgun (WGS) entry which is preliminary data.</text>
</comment>
<dbReference type="Gene3D" id="3.90.550.10">
    <property type="entry name" value="Spore Coat Polysaccharide Biosynthesis Protein SpsA, Chain A"/>
    <property type="match status" value="1"/>
</dbReference>
<dbReference type="GO" id="GO:0044010">
    <property type="term" value="P:single-species biofilm formation"/>
    <property type="evidence" value="ECO:0007669"/>
    <property type="project" value="TreeGrafter"/>
</dbReference>
<gene>
    <name evidence="2" type="ORF">D8I35_16830</name>
</gene>
<dbReference type="Proteomes" id="UP000278006">
    <property type="component" value="Unassembled WGS sequence"/>
</dbReference>
<dbReference type="PANTHER" id="PTHR43685">
    <property type="entry name" value="GLYCOSYLTRANSFERASE"/>
    <property type="match status" value="1"/>
</dbReference>
<dbReference type="InterPro" id="IPR050834">
    <property type="entry name" value="Glycosyltransf_2"/>
</dbReference>
<dbReference type="InterPro" id="IPR001173">
    <property type="entry name" value="Glyco_trans_2-like"/>
</dbReference>
<organism evidence="2 3">
    <name type="scientific">Corticibacter populi</name>
    <dbReference type="NCBI Taxonomy" id="1550736"/>
    <lineage>
        <taxon>Bacteria</taxon>
        <taxon>Pseudomonadati</taxon>
        <taxon>Pseudomonadota</taxon>
        <taxon>Betaproteobacteria</taxon>
        <taxon>Burkholderiales</taxon>
        <taxon>Comamonadaceae</taxon>
        <taxon>Corticibacter</taxon>
    </lineage>
</organism>
<proteinExistence type="predicted"/>
<name>A0A3M6QKS4_9BURK</name>
<evidence type="ECO:0000313" key="3">
    <source>
        <dbReference type="Proteomes" id="UP000278006"/>
    </source>
</evidence>
<keyword evidence="3" id="KW-1185">Reference proteome</keyword>
<dbReference type="AlphaFoldDB" id="A0A3M6QKS4"/>
<protein>
    <submittedName>
        <fullName evidence="2">Glycosyltransferase family 2 protein</fullName>
    </submittedName>
</protein>
<dbReference type="Pfam" id="PF00535">
    <property type="entry name" value="Glycos_transf_2"/>
    <property type="match status" value="1"/>
</dbReference>
<dbReference type="GO" id="GO:0016740">
    <property type="term" value="F:transferase activity"/>
    <property type="evidence" value="ECO:0007669"/>
    <property type="project" value="UniProtKB-KW"/>
</dbReference>
<dbReference type="PANTHER" id="PTHR43685:SF13">
    <property type="entry name" value="O ANTIGEN BIOSYNTHESIS RHAMNOSYLTRANSFERASE RFBN"/>
    <property type="match status" value="1"/>
</dbReference>
<evidence type="ECO:0000259" key="1">
    <source>
        <dbReference type="Pfam" id="PF00535"/>
    </source>
</evidence>
<feature type="domain" description="Glycosyltransferase 2-like" evidence="1">
    <location>
        <begin position="5"/>
        <end position="169"/>
    </location>
</feature>
<dbReference type="InterPro" id="IPR029044">
    <property type="entry name" value="Nucleotide-diphossugar_trans"/>
</dbReference>
<evidence type="ECO:0000313" key="2">
    <source>
        <dbReference type="EMBL" id="RMX03535.1"/>
    </source>
</evidence>
<dbReference type="EMBL" id="RDQO01000006">
    <property type="protein sequence ID" value="RMX03535.1"/>
    <property type="molecule type" value="Genomic_DNA"/>
</dbReference>
<sequence>MRTTLIIPTRNAEPYLDALLAALELQTRQPDHVLVVDSSSSDATVPRLRAWGADVRVIDASRFNHGGTRRWASEQTDADALIYMTQDAVPADPHSFAHLLAELDGAPDIGAAYGRQLPHAGADLLAVHARAFNYPAQSQTKRLSDAPRLGIKTCFSSDAFCAYRHAAMDAVGGFPADVIGSEDAYLAARLLMAGYAVRYAASACVYHSHDYTLLQEFKRYFDIGVFYGREGWIRDAFGAAGGEGRRYVISELEMLKNSHQLHRLPEALLRSGLKLVGYRLGHMEKWLPASLKPHISMFGNYWRRPAVAGSDQRTG</sequence>
<dbReference type="RefSeq" id="WP_122231499.1">
    <property type="nucleotide sequence ID" value="NZ_RDQO01000006.1"/>
</dbReference>
<dbReference type="OrthoDB" id="9790005at2"/>